<keyword evidence="11" id="KW-1133">Transmembrane helix</keyword>
<keyword evidence="6" id="KW-0325">Glycoprotein</keyword>
<keyword evidence="11" id="KW-0472">Membrane</keyword>
<dbReference type="PANTHER" id="PTHR20961:SF148">
    <property type="entry name" value="EGF DOMAIN-SPECIFIC O-LINKED N-ACETYLGLUCOSAMINE TRANSFERASE"/>
    <property type="match status" value="1"/>
</dbReference>
<evidence type="ECO:0000256" key="3">
    <source>
        <dbReference type="ARBA" id="ARBA00022679"/>
    </source>
</evidence>
<organism evidence="13 14">
    <name type="scientific">Actinia tenebrosa</name>
    <name type="common">Australian red waratah sea anemone</name>
    <dbReference type="NCBI Taxonomy" id="6105"/>
    <lineage>
        <taxon>Eukaryota</taxon>
        <taxon>Metazoa</taxon>
        <taxon>Cnidaria</taxon>
        <taxon>Anthozoa</taxon>
        <taxon>Hexacorallia</taxon>
        <taxon>Actiniaria</taxon>
        <taxon>Actiniidae</taxon>
        <taxon>Actinia</taxon>
    </lineage>
</organism>
<gene>
    <name evidence="14" type="primary">LOC116297741</name>
</gene>
<evidence type="ECO:0000259" key="12">
    <source>
        <dbReference type="Pfam" id="PF04577"/>
    </source>
</evidence>
<evidence type="ECO:0000256" key="1">
    <source>
        <dbReference type="ARBA" id="ARBA00011970"/>
    </source>
</evidence>
<evidence type="ECO:0000256" key="7">
    <source>
        <dbReference type="ARBA" id="ARBA00040944"/>
    </source>
</evidence>
<proteinExistence type="predicted"/>
<dbReference type="EC" id="2.4.1.255" evidence="1"/>
<keyword evidence="4" id="KW-0732">Signal</keyword>
<evidence type="ECO:0000256" key="10">
    <source>
        <dbReference type="ARBA" id="ARBA00049432"/>
    </source>
</evidence>
<comment type="catalytic activity">
    <reaction evidence="10">
        <text>L-threonyl-[protein] + UDP-N-acetyl-alpha-D-glucosamine = 3-O-(N-acetyl-beta-D-glucosaminyl)-L-threonyl-[protein] + UDP + H(+)</text>
        <dbReference type="Rhea" id="RHEA:48908"/>
        <dbReference type="Rhea" id="RHEA-COMP:11060"/>
        <dbReference type="Rhea" id="RHEA-COMP:12252"/>
        <dbReference type="ChEBI" id="CHEBI:15378"/>
        <dbReference type="ChEBI" id="CHEBI:30013"/>
        <dbReference type="ChEBI" id="CHEBI:57705"/>
        <dbReference type="ChEBI" id="CHEBI:58223"/>
        <dbReference type="ChEBI" id="CHEBI:90840"/>
        <dbReference type="EC" id="2.4.1.255"/>
    </reaction>
</comment>
<evidence type="ECO:0000256" key="5">
    <source>
        <dbReference type="ARBA" id="ARBA00022824"/>
    </source>
</evidence>
<dbReference type="GeneID" id="116297741"/>
<dbReference type="GO" id="GO:0005788">
    <property type="term" value="C:endoplasmic reticulum lumen"/>
    <property type="evidence" value="ECO:0007669"/>
    <property type="project" value="TreeGrafter"/>
</dbReference>
<dbReference type="GO" id="GO:0097363">
    <property type="term" value="F:protein O-acetylglucosaminyltransferase activity"/>
    <property type="evidence" value="ECO:0007669"/>
    <property type="project" value="UniProtKB-EC"/>
</dbReference>
<dbReference type="RefSeq" id="XP_031561885.1">
    <property type="nucleotide sequence ID" value="XM_031706025.1"/>
</dbReference>
<evidence type="ECO:0000313" key="13">
    <source>
        <dbReference type="Proteomes" id="UP000515163"/>
    </source>
</evidence>
<accession>A0A6P8IAZ3</accession>
<evidence type="ECO:0000256" key="11">
    <source>
        <dbReference type="SAM" id="Phobius"/>
    </source>
</evidence>
<dbReference type="AlphaFoldDB" id="A0A6P8IAZ3"/>
<dbReference type="Pfam" id="PF04577">
    <property type="entry name" value="Glyco_transf_61"/>
    <property type="match status" value="1"/>
</dbReference>
<protein>
    <recommendedName>
        <fullName evidence="7">EGF domain-specific O-linked N-acetylglucosamine transferase</fullName>
        <ecNumber evidence="1">2.4.1.255</ecNumber>
    </recommendedName>
    <alternativeName>
        <fullName evidence="8">Extracellular O-linked N-acetylglucosamine transferase</fullName>
    </alternativeName>
</protein>
<evidence type="ECO:0000256" key="4">
    <source>
        <dbReference type="ARBA" id="ARBA00022729"/>
    </source>
</evidence>
<keyword evidence="13" id="KW-1185">Reference proteome</keyword>
<feature type="domain" description="Glycosyltransferase 61 catalytic" evidence="12">
    <location>
        <begin position="336"/>
        <end position="439"/>
    </location>
</feature>
<keyword evidence="5" id="KW-0256">Endoplasmic reticulum</keyword>
<dbReference type="InterPro" id="IPR049625">
    <property type="entry name" value="Glyco_transf_61_cat"/>
</dbReference>
<dbReference type="Proteomes" id="UP000515163">
    <property type="component" value="Unplaced"/>
</dbReference>
<dbReference type="KEGG" id="aten:116297741"/>
<evidence type="ECO:0000313" key="14">
    <source>
        <dbReference type="RefSeq" id="XP_031561885.1"/>
    </source>
</evidence>
<name>A0A6P8IAZ3_ACTTE</name>
<dbReference type="OrthoDB" id="529273at2759"/>
<dbReference type="InterPro" id="IPR007657">
    <property type="entry name" value="Glycosyltransferase_61"/>
</dbReference>
<evidence type="ECO:0000256" key="2">
    <source>
        <dbReference type="ARBA" id="ARBA00022676"/>
    </source>
</evidence>
<comment type="catalytic activity">
    <reaction evidence="9">
        <text>L-seryl-[protein] + UDP-N-acetyl-alpha-D-glucosamine = 3-O-(N-acetyl-beta-D-glucosaminyl)-L-seryl-[protein] + UDP + H(+)</text>
        <dbReference type="Rhea" id="RHEA:48904"/>
        <dbReference type="Rhea" id="RHEA-COMP:9863"/>
        <dbReference type="Rhea" id="RHEA-COMP:12251"/>
        <dbReference type="ChEBI" id="CHEBI:15378"/>
        <dbReference type="ChEBI" id="CHEBI:29999"/>
        <dbReference type="ChEBI" id="CHEBI:57705"/>
        <dbReference type="ChEBI" id="CHEBI:58223"/>
        <dbReference type="ChEBI" id="CHEBI:90838"/>
        <dbReference type="EC" id="2.4.1.255"/>
    </reaction>
</comment>
<dbReference type="InParanoid" id="A0A6P8IAZ3"/>
<dbReference type="PANTHER" id="PTHR20961">
    <property type="entry name" value="GLYCOSYLTRANSFERASE"/>
    <property type="match status" value="1"/>
</dbReference>
<evidence type="ECO:0000256" key="9">
    <source>
        <dbReference type="ARBA" id="ARBA00048317"/>
    </source>
</evidence>
<sequence length="528" mass="61648">MKSQADICCRLLHSFTVITLIVLFVFLYGFNGVESLVEDQEYEKETKNKDNTCKDSTKCKSETMTKDQKEKKCWGYEPGCKEWFITPKCNDEKGWRHFSSNEEKVEQFWKEADFGYVKNFKENLQKICKPLKSAKKAGSSFACTKHLSYCKAKNLYMDLRDDGRPLQERFKSDMFKEGQLGGFCKLDSQAIQKLNEGYNMELTSWLSQIEKYTSLPFNPIEDGHCDVVVERPTIFMKLDAVVNMYHHFCDFFNLFATLHVNGSFSTDINIVLWESYARYSLGNFQETWKVFTKHPILYLGNEYGGKRVCFKRAIFALLPRMVFGLYYNTPLIPGCSNSGLFKAFSEHVLSKLDIKQERTTKDKAQPIRVTFLSRGTKYRDVLNQDELVNAAKEIKGASVKVATYTWDMPFLEQLKVTHNSDIFIGMHGAGLAHALFLPDWALLFELYNCEDPNCYRDLARLRGLSYLTWEKKDKVVEKTEELHPRYPEHPKFRNYEFDVTEFKRLLMTAVNQVRRNLSQLPRHQRDEL</sequence>
<keyword evidence="11" id="KW-0812">Transmembrane</keyword>
<reference evidence="14" key="1">
    <citation type="submission" date="2025-08" db="UniProtKB">
        <authorList>
            <consortium name="RefSeq"/>
        </authorList>
    </citation>
    <scope>IDENTIFICATION</scope>
    <source>
        <tissue evidence="14">Tentacle</tissue>
    </source>
</reference>
<keyword evidence="2" id="KW-0328">Glycosyltransferase</keyword>
<feature type="transmembrane region" description="Helical" evidence="11">
    <location>
        <begin position="12"/>
        <end position="30"/>
    </location>
</feature>
<keyword evidence="3" id="KW-0808">Transferase</keyword>
<evidence type="ECO:0000256" key="6">
    <source>
        <dbReference type="ARBA" id="ARBA00023180"/>
    </source>
</evidence>
<evidence type="ECO:0000256" key="8">
    <source>
        <dbReference type="ARBA" id="ARBA00042574"/>
    </source>
</evidence>